<evidence type="ECO:0000313" key="12">
    <source>
        <dbReference type="EMBL" id="OSM01352.1"/>
    </source>
</evidence>
<evidence type="ECO:0000259" key="11">
    <source>
        <dbReference type="PROSITE" id="PS50109"/>
    </source>
</evidence>
<dbReference type="SUPFAM" id="SSF55781">
    <property type="entry name" value="GAF domain-like"/>
    <property type="match status" value="1"/>
</dbReference>
<dbReference type="RefSeq" id="WP_085442595.1">
    <property type="nucleotide sequence ID" value="NZ_LVJN01000020.1"/>
</dbReference>
<dbReference type="PROSITE" id="PS50109">
    <property type="entry name" value="HIS_KIN"/>
    <property type="match status" value="1"/>
</dbReference>
<keyword evidence="3" id="KW-0597">Phosphoprotein</keyword>
<proteinExistence type="predicted"/>
<dbReference type="GO" id="GO:0000155">
    <property type="term" value="F:phosphorelay sensor kinase activity"/>
    <property type="evidence" value="ECO:0007669"/>
    <property type="project" value="InterPro"/>
</dbReference>
<dbReference type="InterPro" id="IPR003661">
    <property type="entry name" value="HisK_dim/P_dom"/>
</dbReference>
<evidence type="ECO:0000256" key="10">
    <source>
        <dbReference type="SAM" id="Phobius"/>
    </source>
</evidence>
<accession>A0A1Y2K064</accession>
<dbReference type="OrthoDB" id="7568856at2"/>
<keyword evidence="7" id="KW-0067">ATP-binding</keyword>
<dbReference type="EMBL" id="LVJN01000020">
    <property type="protein sequence ID" value="OSM01352.1"/>
    <property type="molecule type" value="Genomic_DNA"/>
</dbReference>
<dbReference type="CDD" id="cd00082">
    <property type="entry name" value="HisKA"/>
    <property type="match status" value="1"/>
</dbReference>
<dbReference type="Gene3D" id="1.10.287.130">
    <property type="match status" value="1"/>
</dbReference>
<evidence type="ECO:0000313" key="13">
    <source>
        <dbReference type="Proteomes" id="UP000194003"/>
    </source>
</evidence>
<comment type="catalytic activity">
    <reaction evidence="1">
        <text>ATP + protein L-histidine = ADP + protein N-phospho-L-histidine.</text>
        <dbReference type="EC" id="2.7.13.3"/>
    </reaction>
</comment>
<evidence type="ECO:0000256" key="5">
    <source>
        <dbReference type="ARBA" id="ARBA00022741"/>
    </source>
</evidence>
<dbReference type="GO" id="GO:0005524">
    <property type="term" value="F:ATP binding"/>
    <property type="evidence" value="ECO:0007669"/>
    <property type="project" value="UniProtKB-KW"/>
</dbReference>
<dbReference type="InterPro" id="IPR005467">
    <property type="entry name" value="His_kinase_dom"/>
</dbReference>
<dbReference type="Gene3D" id="3.30.565.10">
    <property type="entry name" value="Histidine kinase-like ATPase, C-terminal domain"/>
    <property type="match status" value="1"/>
</dbReference>
<dbReference type="SUPFAM" id="SSF47384">
    <property type="entry name" value="Homodimeric domain of signal transducing histidine kinase"/>
    <property type="match status" value="1"/>
</dbReference>
<evidence type="ECO:0000256" key="7">
    <source>
        <dbReference type="ARBA" id="ARBA00022840"/>
    </source>
</evidence>
<dbReference type="SMART" id="SM00387">
    <property type="entry name" value="HATPase_c"/>
    <property type="match status" value="1"/>
</dbReference>
<dbReference type="PRINTS" id="PR00344">
    <property type="entry name" value="BCTRLSENSOR"/>
</dbReference>
<keyword evidence="13" id="KW-1185">Reference proteome</keyword>
<keyword evidence="4" id="KW-0808">Transferase</keyword>
<name>A0A1Y2K064_9PROT</name>
<feature type="transmembrane region" description="Helical" evidence="10">
    <location>
        <begin position="150"/>
        <end position="169"/>
    </location>
</feature>
<keyword evidence="9" id="KW-0175">Coiled coil</keyword>
<evidence type="ECO:0000256" key="1">
    <source>
        <dbReference type="ARBA" id="ARBA00000085"/>
    </source>
</evidence>
<protein>
    <recommendedName>
        <fullName evidence="2">histidine kinase</fullName>
        <ecNumber evidence="2">2.7.13.3</ecNumber>
    </recommendedName>
</protein>
<dbReference type="InterPro" id="IPR004358">
    <property type="entry name" value="Sig_transdc_His_kin-like_C"/>
</dbReference>
<feature type="domain" description="Histidine kinase" evidence="11">
    <location>
        <begin position="425"/>
        <end position="641"/>
    </location>
</feature>
<organism evidence="12 13">
    <name type="scientific">Magnetofaba australis IT-1</name>
    <dbReference type="NCBI Taxonomy" id="1434232"/>
    <lineage>
        <taxon>Bacteria</taxon>
        <taxon>Pseudomonadati</taxon>
        <taxon>Pseudomonadota</taxon>
        <taxon>Magnetococcia</taxon>
        <taxon>Magnetococcales</taxon>
        <taxon>Magnetococcaceae</taxon>
        <taxon>Magnetofaba</taxon>
    </lineage>
</organism>
<evidence type="ECO:0000256" key="2">
    <source>
        <dbReference type="ARBA" id="ARBA00012438"/>
    </source>
</evidence>
<evidence type="ECO:0000256" key="3">
    <source>
        <dbReference type="ARBA" id="ARBA00022553"/>
    </source>
</evidence>
<keyword evidence="10" id="KW-1133">Transmembrane helix</keyword>
<keyword evidence="10" id="KW-0472">Membrane</keyword>
<sequence length="660" mass="73684">MPSENAQYNAASLNRQLWRNSVVLGVLACALALGVYVVVTQHGQTLEKEQTRLAQAVYHLLSVSIRDALERGDYEEITPFVKEWGKSHPQATEILLTSSNGSVLAEYHAQGKGANEQLTLAQEIAYSYRGRARLSMSHDMAIVARSKSDLALKLGGIALFMWLSLILAVRQSLRRRREALAMSANAASLDEANRQLQWEASERRKAELDLKLAHHYQSAINRYLRSALEPVNLAQRLELALELLHVHPGLQRPVRAGLFLLEPGGEYFSLAASLGLSDAQRQRWVRLHGAESAFWRAIGRRKPTLLGPGDGEMGPDPQPEEYGAVAIPILHGPRLLGVVFSQRGPMWRDEDQEGMGFLEALGGALAGFIEINRADEEAQRHRLAAERLNRDLERRVRDAVMENRRKDALVMKQSRLAAMGEMIGNIAHQWRQPLNALALTLTNIQDAYEYGQLDDAFLNTQMEKSRRLIRQMSTTIDDFRNFMRPDRRRTRYDLTRIVQEAMELVAATFSSASIDLRLDGPSLPVWTEGYPNEMVQVLMVLLTNAKDAILDSGLNDGRVWIQLEDSPDGAAIQVCDNGGGIDEAVIDQIFEPYFTTKSEQKGTGIGLYMAKMIIDEKMGGALTANNADEGACFTLRLPPVTPLEDDVSEPIDPRSYPREP</sequence>
<dbReference type="PANTHER" id="PTHR43065">
    <property type="entry name" value="SENSOR HISTIDINE KINASE"/>
    <property type="match status" value="1"/>
</dbReference>
<reference evidence="12 13" key="1">
    <citation type="journal article" date="2016" name="BMC Genomics">
        <title>Combined genomic and structural analyses of a cultured magnetotactic bacterium reveals its niche adaptation to a dynamic environment.</title>
        <authorList>
            <person name="Araujo A.C."/>
            <person name="Morillo V."/>
            <person name="Cypriano J."/>
            <person name="Teixeira L.C."/>
            <person name="Leao P."/>
            <person name="Lyra S."/>
            <person name="Almeida L.G."/>
            <person name="Bazylinski D.A."/>
            <person name="Vasconcellos A.T."/>
            <person name="Abreu F."/>
            <person name="Lins U."/>
        </authorList>
    </citation>
    <scope>NUCLEOTIDE SEQUENCE [LARGE SCALE GENOMIC DNA]</scope>
    <source>
        <strain evidence="12 13">IT-1</strain>
    </source>
</reference>
<keyword evidence="5" id="KW-0547">Nucleotide-binding</keyword>
<keyword evidence="10" id="KW-0812">Transmembrane</keyword>
<dbReference type="EC" id="2.7.13.3" evidence="2"/>
<feature type="transmembrane region" description="Helical" evidence="10">
    <location>
        <begin position="20"/>
        <end position="39"/>
    </location>
</feature>
<evidence type="ECO:0000256" key="6">
    <source>
        <dbReference type="ARBA" id="ARBA00022777"/>
    </source>
</evidence>
<dbReference type="CDD" id="cd00075">
    <property type="entry name" value="HATPase"/>
    <property type="match status" value="1"/>
</dbReference>
<keyword evidence="8" id="KW-0902">Two-component regulatory system</keyword>
<dbReference type="STRING" id="1434232.MAIT1_01282"/>
<dbReference type="Proteomes" id="UP000194003">
    <property type="component" value="Unassembled WGS sequence"/>
</dbReference>
<dbReference type="SUPFAM" id="SSF55874">
    <property type="entry name" value="ATPase domain of HSP90 chaperone/DNA topoisomerase II/histidine kinase"/>
    <property type="match status" value="1"/>
</dbReference>
<dbReference type="AlphaFoldDB" id="A0A1Y2K064"/>
<dbReference type="InterPro" id="IPR003594">
    <property type="entry name" value="HATPase_dom"/>
</dbReference>
<comment type="caution">
    <text evidence="12">The sequence shown here is derived from an EMBL/GenBank/DDBJ whole genome shotgun (WGS) entry which is preliminary data.</text>
</comment>
<dbReference type="Pfam" id="PF02518">
    <property type="entry name" value="HATPase_c"/>
    <property type="match status" value="1"/>
</dbReference>
<dbReference type="SMART" id="SM00388">
    <property type="entry name" value="HisKA"/>
    <property type="match status" value="1"/>
</dbReference>
<keyword evidence="6 12" id="KW-0418">Kinase</keyword>
<gene>
    <name evidence="12" type="ORF">MAIT1_01282</name>
</gene>
<evidence type="ECO:0000256" key="8">
    <source>
        <dbReference type="ARBA" id="ARBA00023012"/>
    </source>
</evidence>
<feature type="coiled-coil region" evidence="9">
    <location>
        <begin position="371"/>
        <end position="402"/>
    </location>
</feature>
<dbReference type="InterPro" id="IPR036097">
    <property type="entry name" value="HisK_dim/P_sf"/>
</dbReference>
<evidence type="ECO:0000256" key="4">
    <source>
        <dbReference type="ARBA" id="ARBA00022679"/>
    </source>
</evidence>
<dbReference type="InterPro" id="IPR036890">
    <property type="entry name" value="HATPase_C_sf"/>
</dbReference>
<dbReference type="PANTHER" id="PTHR43065:SF10">
    <property type="entry name" value="PEROXIDE STRESS-ACTIVATED HISTIDINE KINASE MAK3"/>
    <property type="match status" value="1"/>
</dbReference>
<evidence type="ECO:0000256" key="9">
    <source>
        <dbReference type="SAM" id="Coils"/>
    </source>
</evidence>